<proteinExistence type="predicted"/>
<dbReference type="GO" id="GO:0016020">
    <property type="term" value="C:membrane"/>
    <property type="evidence" value="ECO:0007669"/>
    <property type="project" value="UniProtKB-SubCell"/>
</dbReference>
<dbReference type="Proteomes" id="UP000077755">
    <property type="component" value="Chromosome 8"/>
</dbReference>
<evidence type="ECO:0000256" key="2">
    <source>
        <dbReference type="ARBA" id="ARBA00022729"/>
    </source>
</evidence>
<reference evidence="5" key="2">
    <citation type="submission" date="2022-03" db="EMBL/GenBank/DDBJ databases">
        <title>Draft title - Genomic analysis of global carrot germplasm unveils the trajectory of domestication and the origin of high carotenoid orange carrot.</title>
        <authorList>
            <person name="Iorizzo M."/>
            <person name="Ellison S."/>
            <person name="Senalik D."/>
            <person name="Macko-Podgorni A."/>
            <person name="Grzebelus D."/>
            <person name="Bostan H."/>
            <person name="Rolling W."/>
            <person name="Curaba J."/>
            <person name="Simon P."/>
        </authorList>
    </citation>
    <scope>NUCLEOTIDE SEQUENCE</scope>
    <source>
        <tissue evidence="5">Leaf</tissue>
    </source>
</reference>
<feature type="domain" description="Wall-associated receptor kinase galacturonan-binding" evidence="4">
    <location>
        <begin position="31"/>
        <end position="88"/>
    </location>
</feature>
<dbReference type="InterPro" id="IPR025287">
    <property type="entry name" value="WAK_GUB"/>
</dbReference>
<keyword evidence="6" id="KW-1185">Reference proteome</keyword>
<dbReference type="Pfam" id="PF13947">
    <property type="entry name" value="GUB_WAK_bind"/>
    <property type="match status" value="1"/>
</dbReference>
<dbReference type="PANTHER" id="PTHR33491">
    <property type="entry name" value="OSJNBA0016N04.9 PROTEIN"/>
    <property type="match status" value="1"/>
</dbReference>
<feature type="chain" id="PRO_5042157708" description="Wall-associated receptor kinase galacturonan-binding domain-containing protein" evidence="3">
    <location>
        <begin position="22"/>
        <end position="283"/>
    </location>
</feature>
<comment type="subcellular location">
    <subcellularLocation>
        <location evidence="1">Membrane</location>
        <topology evidence="1">Single-pass membrane protein</topology>
    </subcellularLocation>
</comment>
<dbReference type="GO" id="GO:0030247">
    <property type="term" value="F:polysaccharide binding"/>
    <property type="evidence" value="ECO:0007669"/>
    <property type="project" value="InterPro"/>
</dbReference>
<dbReference type="AlphaFoldDB" id="A0AAF1BB01"/>
<reference evidence="5" key="1">
    <citation type="journal article" date="2016" name="Nat. Genet.">
        <title>A high-quality carrot genome assembly provides new insights into carotenoid accumulation and asterid genome evolution.</title>
        <authorList>
            <person name="Iorizzo M."/>
            <person name="Ellison S."/>
            <person name="Senalik D."/>
            <person name="Zeng P."/>
            <person name="Satapoomin P."/>
            <person name="Huang J."/>
            <person name="Bowman M."/>
            <person name="Iovene M."/>
            <person name="Sanseverino W."/>
            <person name="Cavagnaro P."/>
            <person name="Yildiz M."/>
            <person name="Macko-Podgorni A."/>
            <person name="Moranska E."/>
            <person name="Grzebelus E."/>
            <person name="Grzebelus D."/>
            <person name="Ashrafi H."/>
            <person name="Zheng Z."/>
            <person name="Cheng S."/>
            <person name="Spooner D."/>
            <person name="Van Deynze A."/>
            <person name="Simon P."/>
        </authorList>
    </citation>
    <scope>NUCLEOTIDE SEQUENCE</scope>
    <source>
        <tissue evidence="5">Leaf</tissue>
    </source>
</reference>
<sequence>MGVKLWLLATLVLFFIKDAFAQNWSVALPGCQESCGSLVVPYPFGIGSNCSASKVFEIHCNNSFNPPKPFLRMSTLDAYTYLEVMDISVLDPDKGATARVKYPITRDCIDKSDEDPVIDLPSGFTFSDTENRFIAMGCDNLALLTSGLYPEEFTTAGCVSMCNTSSPKYDNSCFGINCCQSKFQYPLLNIRTSLNPSRSGQASARCNEGPRYGFIVDQNWFEGLEDIYSVRKMKTVPVVLNIDSLTSECGKNAGWATQSLCSCQEGYEGHPYLPRGCQGEFLK</sequence>
<dbReference type="EMBL" id="CP093350">
    <property type="protein sequence ID" value="WOH11258.1"/>
    <property type="molecule type" value="Genomic_DNA"/>
</dbReference>
<evidence type="ECO:0000313" key="6">
    <source>
        <dbReference type="Proteomes" id="UP000077755"/>
    </source>
</evidence>
<evidence type="ECO:0000259" key="4">
    <source>
        <dbReference type="Pfam" id="PF13947"/>
    </source>
</evidence>
<keyword evidence="2 3" id="KW-0732">Signal</keyword>
<accession>A0AAF1BB01</accession>
<name>A0AAF1BB01_DAUCS</name>
<protein>
    <recommendedName>
        <fullName evidence="4">Wall-associated receptor kinase galacturonan-binding domain-containing protein</fullName>
    </recommendedName>
</protein>
<evidence type="ECO:0000313" key="5">
    <source>
        <dbReference type="EMBL" id="WOH11258.1"/>
    </source>
</evidence>
<gene>
    <name evidence="5" type="ORF">DCAR_0830738</name>
</gene>
<organism evidence="5 6">
    <name type="scientific">Daucus carota subsp. sativus</name>
    <name type="common">Carrot</name>
    <dbReference type="NCBI Taxonomy" id="79200"/>
    <lineage>
        <taxon>Eukaryota</taxon>
        <taxon>Viridiplantae</taxon>
        <taxon>Streptophyta</taxon>
        <taxon>Embryophyta</taxon>
        <taxon>Tracheophyta</taxon>
        <taxon>Spermatophyta</taxon>
        <taxon>Magnoliopsida</taxon>
        <taxon>eudicotyledons</taxon>
        <taxon>Gunneridae</taxon>
        <taxon>Pentapetalae</taxon>
        <taxon>asterids</taxon>
        <taxon>campanulids</taxon>
        <taxon>Apiales</taxon>
        <taxon>Apiaceae</taxon>
        <taxon>Apioideae</taxon>
        <taxon>Scandiceae</taxon>
        <taxon>Daucinae</taxon>
        <taxon>Daucus</taxon>
        <taxon>Daucus sect. Daucus</taxon>
    </lineage>
</organism>
<evidence type="ECO:0000256" key="1">
    <source>
        <dbReference type="ARBA" id="ARBA00004167"/>
    </source>
</evidence>
<evidence type="ECO:0000256" key="3">
    <source>
        <dbReference type="SAM" id="SignalP"/>
    </source>
</evidence>
<feature type="signal peptide" evidence="3">
    <location>
        <begin position="1"/>
        <end position="21"/>
    </location>
</feature>